<feature type="transmembrane region" description="Helical" evidence="1">
    <location>
        <begin position="21"/>
        <end position="40"/>
    </location>
</feature>
<dbReference type="Pfam" id="PF14340">
    <property type="entry name" value="DUF4395"/>
    <property type="match status" value="1"/>
</dbReference>
<keyword evidence="1" id="KW-0472">Membrane</keyword>
<dbReference type="EMBL" id="CP119321">
    <property type="protein sequence ID" value="WEK12699.1"/>
    <property type="molecule type" value="Genomic_DNA"/>
</dbReference>
<sequence>MATDPTDRPAGIDPRGPRVTAAITSVLLLVGTFLSLLGAATRTGTTLAERVADPGFLVLALVDALFVWGVLSPSTAPWGVLFRTVVRPRLSAPTELEDPRPPRFAQGVGFVVVTIGLVLHLAGVPWALPVAGAAAFVAAFLNAVFAFCLGCQIYLGLARIGILRPSGGLVGA</sequence>
<dbReference type="InterPro" id="IPR025508">
    <property type="entry name" value="DUF4395"/>
</dbReference>
<organism evidence="3 4">
    <name type="scientific">Candidatus Microbacterium phytovorans</name>
    <dbReference type="NCBI Taxonomy" id="3121374"/>
    <lineage>
        <taxon>Bacteria</taxon>
        <taxon>Bacillati</taxon>
        <taxon>Actinomycetota</taxon>
        <taxon>Actinomycetes</taxon>
        <taxon>Micrococcales</taxon>
        <taxon>Microbacteriaceae</taxon>
        <taxon>Microbacterium</taxon>
    </lineage>
</organism>
<evidence type="ECO:0000256" key="1">
    <source>
        <dbReference type="SAM" id="Phobius"/>
    </source>
</evidence>
<protein>
    <submittedName>
        <fullName evidence="3">DUF4395 domain-containing protein</fullName>
    </submittedName>
</protein>
<feature type="domain" description="DUF4395" evidence="2">
    <location>
        <begin position="12"/>
        <end position="159"/>
    </location>
</feature>
<feature type="transmembrane region" description="Helical" evidence="1">
    <location>
        <begin position="107"/>
        <end position="128"/>
    </location>
</feature>
<reference evidence="3" key="1">
    <citation type="submission" date="2023-03" db="EMBL/GenBank/DDBJ databases">
        <title>Andean soil-derived lignocellulolytic bacterial consortium as a source of novel taxa and putative plastic-active enzymes.</title>
        <authorList>
            <person name="Diaz-Garcia L."/>
            <person name="Chuvochina M."/>
            <person name="Feuerriegel G."/>
            <person name="Bunk B."/>
            <person name="Sproer C."/>
            <person name="Streit W.R."/>
            <person name="Rodriguez L.M."/>
            <person name="Overmann J."/>
            <person name="Jimenez D.J."/>
        </authorList>
    </citation>
    <scope>NUCLEOTIDE SEQUENCE</scope>
    <source>
        <strain evidence="3">MAG 4610</strain>
    </source>
</reference>
<dbReference type="AlphaFoldDB" id="A0AAJ5VYP0"/>
<gene>
    <name evidence="3" type="ORF">P0Y48_09470</name>
</gene>
<proteinExistence type="predicted"/>
<evidence type="ECO:0000313" key="3">
    <source>
        <dbReference type="EMBL" id="WEK12699.1"/>
    </source>
</evidence>
<accession>A0AAJ5VYP0</accession>
<evidence type="ECO:0000259" key="2">
    <source>
        <dbReference type="Pfam" id="PF14340"/>
    </source>
</evidence>
<evidence type="ECO:0000313" key="4">
    <source>
        <dbReference type="Proteomes" id="UP001213972"/>
    </source>
</evidence>
<dbReference type="Proteomes" id="UP001213972">
    <property type="component" value="Chromosome"/>
</dbReference>
<keyword evidence="1" id="KW-0812">Transmembrane</keyword>
<feature type="transmembrane region" description="Helical" evidence="1">
    <location>
        <begin position="134"/>
        <end position="157"/>
    </location>
</feature>
<name>A0AAJ5VYP0_9MICO</name>
<feature type="transmembrane region" description="Helical" evidence="1">
    <location>
        <begin position="60"/>
        <end position="86"/>
    </location>
</feature>
<keyword evidence="1" id="KW-1133">Transmembrane helix</keyword>